<dbReference type="AlphaFoldDB" id="X6LFI8"/>
<evidence type="ECO:0000256" key="1">
    <source>
        <dbReference type="SAM" id="MobiDB-lite"/>
    </source>
</evidence>
<reference evidence="2 3" key="1">
    <citation type="journal article" date="2013" name="Curr. Biol.">
        <title>The Genome of the Foraminiferan Reticulomyxa filosa.</title>
        <authorList>
            <person name="Glockner G."/>
            <person name="Hulsmann N."/>
            <person name="Schleicher M."/>
            <person name="Noegel A.A."/>
            <person name="Eichinger L."/>
            <person name="Gallinger C."/>
            <person name="Pawlowski J."/>
            <person name="Sierra R."/>
            <person name="Euteneuer U."/>
            <person name="Pillet L."/>
            <person name="Moustafa A."/>
            <person name="Platzer M."/>
            <person name="Groth M."/>
            <person name="Szafranski K."/>
            <person name="Schliwa M."/>
        </authorList>
    </citation>
    <scope>NUCLEOTIDE SEQUENCE [LARGE SCALE GENOMIC DNA]</scope>
</reference>
<gene>
    <name evidence="2" type="ORF">RFI_37318</name>
</gene>
<keyword evidence="3" id="KW-1185">Reference proteome</keyword>
<comment type="caution">
    <text evidence="2">The sequence shown here is derived from an EMBL/GenBank/DDBJ whole genome shotgun (WGS) entry which is preliminary data.</text>
</comment>
<protein>
    <submittedName>
        <fullName evidence="2">Uncharacterized protein</fullName>
    </submittedName>
</protein>
<sequence>MTNHKDEGSTNSTSYKKEEYKRSKKTGSKSKKGKTATTITKKDNKQTLDQQITANMTITTTTDTYDNVQQTFTPSTTKHYHDAKLQDFYYVKKTGN</sequence>
<feature type="region of interest" description="Disordered" evidence="1">
    <location>
        <begin position="1"/>
        <end position="40"/>
    </location>
</feature>
<organism evidence="2 3">
    <name type="scientific">Reticulomyxa filosa</name>
    <dbReference type="NCBI Taxonomy" id="46433"/>
    <lineage>
        <taxon>Eukaryota</taxon>
        <taxon>Sar</taxon>
        <taxon>Rhizaria</taxon>
        <taxon>Retaria</taxon>
        <taxon>Foraminifera</taxon>
        <taxon>Monothalamids</taxon>
        <taxon>Reticulomyxidae</taxon>
        <taxon>Reticulomyxa</taxon>
    </lineage>
</organism>
<evidence type="ECO:0000313" key="2">
    <source>
        <dbReference type="EMBL" id="ETO00141.1"/>
    </source>
</evidence>
<dbReference type="EMBL" id="ASPP01041867">
    <property type="protein sequence ID" value="ETO00141.1"/>
    <property type="molecule type" value="Genomic_DNA"/>
</dbReference>
<evidence type="ECO:0000313" key="3">
    <source>
        <dbReference type="Proteomes" id="UP000023152"/>
    </source>
</evidence>
<accession>X6LFI8</accession>
<feature type="non-terminal residue" evidence="2">
    <location>
        <position position="96"/>
    </location>
</feature>
<name>X6LFI8_RETFI</name>
<proteinExistence type="predicted"/>
<feature type="compositionally biased region" description="Basic residues" evidence="1">
    <location>
        <begin position="22"/>
        <end position="34"/>
    </location>
</feature>
<dbReference type="Proteomes" id="UP000023152">
    <property type="component" value="Unassembled WGS sequence"/>
</dbReference>